<name>A0AAI8CHY9_9FLAO</name>
<dbReference type="PRINTS" id="PR00111">
    <property type="entry name" value="ABHYDROLASE"/>
</dbReference>
<dbReference type="EMBL" id="CP010992">
    <property type="protein sequence ID" value="AMO20530.1"/>
    <property type="molecule type" value="Genomic_DNA"/>
</dbReference>
<evidence type="ECO:0000313" key="2">
    <source>
        <dbReference type="EMBL" id="AMO20530.1"/>
    </source>
</evidence>
<dbReference type="AlphaFoldDB" id="A0AAI8CHY9"/>
<reference evidence="2 3" key="2">
    <citation type="submission" date="2019-05" db="EMBL/GenBank/DDBJ databases">
        <authorList>
            <person name="Ravantti J.J."/>
        </authorList>
    </citation>
    <scope>NUCLEOTIDE SEQUENCE [LARGE SCALE GENOMIC DNA]</scope>
    <source>
        <strain evidence="2 3">B185</strain>
    </source>
</reference>
<dbReference type="SUPFAM" id="SSF53474">
    <property type="entry name" value="alpha/beta-Hydrolases"/>
    <property type="match status" value="1"/>
</dbReference>
<dbReference type="GO" id="GO:0016787">
    <property type="term" value="F:hydrolase activity"/>
    <property type="evidence" value="ECO:0007669"/>
    <property type="project" value="UniProtKB-KW"/>
</dbReference>
<gene>
    <name evidence="2" type="ORF">UN65_09465</name>
</gene>
<proteinExistence type="predicted"/>
<evidence type="ECO:0000313" key="3">
    <source>
        <dbReference type="Proteomes" id="UP000304840"/>
    </source>
</evidence>
<keyword evidence="2" id="KW-0378">Hydrolase</keyword>
<sequence length="260" mass="29447">MNFITYKNTKIAYSSHGNGSAIVLLHGFLENSTMWDFYKDEFSKEYQVVCIDLLGHGKTECIGYIHTMEDMAEVVFAILSNLSIKKATLVGHSMGGYVSLAFAEKYPEMMSGLVLLNATAYADDHERKINRNRAIKMAQREYNSLVQISVANLFSTENREQLSDEINRVKSEALKTPLQGYIACQEGMKIRKNRVKILQTAFYPTLLILGKKDGILNYNENIKQLEDTSTELVSLPDGHMSHIENKEVLGPLLIDFFKKC</sequence>
<dbReference type="Gene3D" id="3.40.50.1820">
    <property type="entry name" value="alpha/beta hydrolase"/>
    <property type="match status" value="1"/>
</dbReference>
<feature type="domain" description="AB hydrolase-1" evidence="1">
    <location>
        <begin position="21"/>
        <end position="245"/>
    </location>
</feature>
<dbReference type="RefSeq" id="WP_014165907.1">
    <property type="nucleotide sequence ID" value="NZ_CP010992.1"/>
</dbReference>
<dbReference type="Pfam" id="PF00561">
    <property type="entry name" value="Abhydrolase_1"/>
    <property type="match status" value="1"/>
</dbReference>
<dbReference type="InterPro" id="IPR050266">
    <property type="entry name" value="AB_hydrolase_sf"/>
</dbReference>
<accession>A0AAI8CHY9</accession>
<dbReference type="PANTHER" id="PTHR43798">
    <property type="entry name" value="MONOACYLGLYCEROL LIPASE"/>
    <property type="match status" value="1"/>
</dbReference>
<dbReference type="GeneID" id="60758603"/>
<reference evidence="3" key="1">
    <citation type="submission" date="2016-03" db="EMBL/GenBank/DDBJ databases">
        <title>Flavobacterium columnare strain B185, complete genome.</title>
        <authorList>
            <person name="Sundberg L.-R."/>
            <person name="Papponen P."/>
            <person name="Laanto E."/>
        </authorList>
    </citation>
    <scope>NUCLEOTIDE SEQUENCE [LARGE SCALE GENOMIC DNA]</scope>
    <source>
        <strain evidence="3">B185</strain>
    </source>
</reference>
<dbReference type="Proteomes" id="UP000304840">
    <property type="component" value="Chromosome"/>
</dbReference>
<dbReference type="InterPro" id="IPR029058">
    <property type="entry name" value="AB_hydrolase_fold"/>
</dbReference>
<organism evidence="2 3">
    <name type="scientific">Flavobacterium columnare</name>
    <dbReference type="NCBI Taxonomy" id="996"/>
    <lineage>
        <taxon>Bacteria</taxon>
        <taxon>Pseudomonadati</taxon>
        <taxon>Bacteroidota</taxon>
        <taxon>Flavobacteriia</taxon>
        <taxon>Flavobacteriales</taxon>
        <taxon>Flavobacteriaceae</taxon>
        <taxon>Flavobacterium</taxon>
    </lineage>
</organism>
<protein>
    <submittedName>
        <fullName evidence="2">Alpha/beta hydrolase</fullName>
    </submittedName>
</protein>
<dbReference type="InterPro" id="IPR000073">
    <property type="entry name" value="AB_hydrolase_1"/>
</dbReference>
<evidence type="ECO:0000259" key="1">
    <source>
        <dbReference type="Pfam" id="PF00561"/>
    </source>
</evidence>